<evidence type="ECO:0000256" key="1">
    <source>
        <dbReference type="SAM" id="MobiDB-lite"/>
    </source>
</evidence>
<organism evidence="2 3">
    <name type="scientific">Pleurodeles waltl</name>
    <name type="common">Iberian ribbed newt</name>
    <dbReference type="NCBI Taxonomy" id="8319"/>
    <lineage>
        <taxon>Eukaryota</taxon>
        <taxon>Metazoa</taxon>
        <taxon>Chordata</taxon>
        <taxon>Craniata</taxon>
        <taxon>Vertebrata</taxon>
        <taxon>Euteleostomi</taxon>
        <taxon>Amphibia</taxon>
        <taxon>Batrachia</taxon>
        <taxon>Caudata</taxon>
        <taxon>Salamandroidea</taxon>
        <taxon>Salamandridae</taxon>
        <taxon>Pleurodelinae</taxon>
        <taxon>Pleurodeles</taxon>
    </lineage>
</organism>
<dbReference type="Proteomes" id="UP001066276">
    <property type="component" value="Chromosome 2_2"/>
</dbReference>
<evidence type="ECO:0000313" key="2">
    <source>
        <dbReference type="EMBL" id="KAJ1192887.1"/>
    </source>
</evidence>
<protein>
    <submittedName>
        <fullName evidence="2">Uncharacterized protein</fullName>
    </submittedName>
</protein>
<accession>A0AAV7UZ43</accession>
<dbReference type="EMBL" id="JANPWB010000004">
    <property type="protein sequence ID" value="KAJ1192887.1"/>
    <property type="molecule type" value="Genomic_DNA"/>
</dbReference>
<feature type="region of interest" description="Disordered" evidence="1">
    <location>
        <begin position="65"/>
        <end position="88"/>
    </location>
</feature>
<gene>
    <name evidence="2" type="ORF">NDU88_002193</name>
</gene>
<evidence type="ECO:0000313" key="3">
    <source>
        <dbReference type="Proteomes" id="UP001066276"/>
    </source>
</evidence>
<dbReference type="AlphaFoldDB" id="A0AAV7UZ43"/>
<comment type="caution">
    <text evidence="2">The sequence shown here is derived from an EMBL/GenBank/DDBJ whole genome shotgun (WGS) entry which is preliminary data.</text>
</comment>
<reference evidence="2" key="1">
    <citation type="journal article" date="2022" name="bioRxiv">
        <title>Sequencing and chromosome-scale assembly of the giantPleurodeles waltlgenome.</title>
        <authorList>
            <person name="Brown T."/>
            <person name="Elewa A."/>
            <person name="Iarovenko S."/>
            <person name="Subramanian E."/>
            <person name="Araus A.J."/>
            <person name="Petzold A."/>
            <person name="Susuki M."/>
            <person name="Suzuki K.-i.T."/>
            <person name="Hayashi T."/>
            <person name="Toyoda A."/>
            <person name="Oliveira C."/>
            <person name="Osipova E."/>
            <person name="Leigh N.D."/>
            <person name="Simon A."/>
            <person name="Yun M.H."/>
        </authorList>
    </citation>
    <scope>NUCLEOTIDE SEQUENCE</scope>
    <source>
        <strain evidence="2">20211129_DDA</strain>
        <tissue evidence="2">Liver</tissue>
    </source>
</reference>
<name>A0AAV7UZ43_PLEWA</name>
<proteinExistence type="predicted"/>
<sequence>MVEESRELLADIPMPSLTQTDKDLKEQELTESKVIQAIHDLNSDEDTVCSSDDRINPLKVLRNYSPSSSLSYNADELPKSMTENNELE</sequence>
<keyword evidence="3" id="KW-1185">Reference proteome</keyword>
<feature type="region of interest" description="Disordered" evidence="1">
    <location>
        <begin position="1"/>
        <end position="20"/>
    </location>
</feature>